<name>A0ABR1K2J1_9AGAR</name>
<sequence length="754" mass="86408">MAVVLVIFLVIYTALTLLPLCYLDSPYRTPLSGILWRLGNSFGDFLTRVHELIRRNETLTSAILEKSVQRSAERDVRDQKALVAVAKSLTDDDELLPFIEAIPDALFSPNNWHHVRQENVKFFIPLLISADSDVNIFSRISQFMSKRYSLASQFRTRSSSACPRAIWSLAWASMDEFAQRSRLRDPNHISHYRRSVQDTILLPNVWIFFPARDTSLPSFGKDMWSALAAMRLSWLCSIRSTVDLIADLLRTDHPSGFNVTPDHELSTRFSRAIKICEDIDINKQLLLVHNLLFTNYFPSSLKEFISILRTSTQVGVVKQIERIKPYISRLRGDEPWRPIQLSILHEYLILSQQSVELTGELPFEFGRICEAIYPSSEPPIELDDNHKLLVVPDTCGPLLALKRHVAENKLNGTTDMLMKQHLKLLVSTNQPRNHERFVECRQFIQWYIIKRGDIGQQPHPTQGDWWEDFGSADLHRIGECILDDMQYPQEDEEHLTTILTTAFVLLSSAHILRTERDMFPKIFVYLHGMPLDMALKRTEGYTFFKTLLDLVLSIRLAPTTHRKRLPQDTEHFIGAGLYQDYLHLPFPDLAESRDTLVVAILSRYIDLSYESKSPLHCRGALNTALNFQKWFKASVHERSQLLFAKSISKLMHTITSGVLGPGDLVLILCDVLLFFRDRWLPGLASSADEISWDWITSLPAATIISDTILHYREPKNVTVPDIYRQLKADGDAARGKLLTHCQQILPMPKSSHEG</sequence>
<reference evidence="1 2" key="1">
    <citation type="submission" date="2024-01" db="EMBL/GenBank/DDBJ databases">
        <title>A draft genome for the cacao thread blight pathogen Marasmiellus scandens.</title>
        <authorList>
            <person name="Baruah I.K."/>
            <person name="Leung J."/>
            <person name="Bukari Y."/>
            <person name="Amoako-Attah I."/>
            <person name="Meinhardt L.W."/>
            <person name="Bailey B.A."/>
            <person name="Cohen S.P."/>
        </authorList>
    </citation>
    <scope>NUCLEOTIDE SEQUENCE [LARGE SCALE GENOMIC DNA]</scope>
    <source>
        <strain evidence="1 2">GH-19</strain>
    </source>
</reference>
<evidence type="ECO:0000313" key="1">
    <source>
        <dbReference type="EMBL" id="KAK7471208.1"/>
    </source>
</evidence>
<organism evidence="1 2">
    <name type="scientific">Marasmiellus scandens</name>
    <dbReference type="NCBI Taxonomy" id="2682957"/>
    <lineage>
        <taxon>Eukaryota</taxon>
        <taxon>Fungi</taxon>
        <taxon>Dikarya</taxon>
        <taxon>Basidiomycota</taxon>
        <taxon>Agaricomycotina</taxon>
        <taxon>Agaricomycetes</taxon>
        <taxon>Agaricomycetidae</taxon>
        <taxon>Agaricales</taxon>
        <taxon>Marasmiineae</taxon>
        <taxon>Omphalotaceae</taxon>
        <taxon>Marasmiellus</taxon>
    </lineage>
</organism>
<keyword evidence="2" id="KW-1185">Reference proteome</keyword>
<evidence type="ECO:0000313" key="2">
    <source>
        <dbReference type="Proteomes" id="UP001498398"/>
    </source>
</evidence>
<dbReference type="Proteomes" id="UP001498398">
    <property type="component" value="Unassembled WGS sequence"/>
</dbReference>
<comment type="caution">
    <text evidence="1">The sequence shown here is derived from an EMBL/GenBank/DDBJ whole genome shotgun (WGS) entry which is preliminary data.</text>
</comment>
<proteinExistence type="predicted"/>
<accession>A0ABR1K2J1</accession>
<gene>
    <name evidence="1" type="ORF">VKT23_002617</name>
</gene>
<dbReference type="EMBL" id="JBANRG010000002">
    <property type="protein sequence ID" value="KAK7471208.1"/>
    <property type="molecule type" value="Genomic_DNA"/>
</dbReference>
<protein>
    <submittedName>
        <fullName evidence="1">Uncharacterized protein</fullName>
    </submittedName>
</protein>